<dbReference type="EMBL" id="CM042044">
    <property type="protein sequence ID" value="KAI3686853.1"/>
    <property type="molecule type" value="Genomic_DNA"/>
</dbReference>
<keyword evidence="2" id="KW-1185">Reference proteome</keyword>
<evidence type="ECO:0000313" key="1">
    <source>
        <dbReference type="EMBL" id="KAI3686853.1"/>
    </source>
</evidence>
<reference evidence="2" key="1">
    <citation type="journal article" date="2022" name="Mol. Ecol. Resour.">
        <title>The genomes of chicory, endive, great burdock and yacon provide insights into Asteraceae palaeo-polyploidization history and plant inulin production.</title>
        <authorList>
            <person name="Fan W."/>
            <person name="Wang S."/>
            <person name="Wang H."/>
            <person name="Wang A."/>
            <person name="Jiang F."/>
            <person name="Liu H."/>
            <person name="Zhao H."/>
            <person name="Xu D."/>
            <person name="Zhang Y."/>
        </authorList>
    </citation>
    <scope>NUCLEOTIDE SEQUENCE [LARGE SCALE GENOMIC DNA]</scope>
    <source>
        <strain evidence="2">cv. Yunnan</strain>
    </source>
</reference>
<proteinExistence type="predicted"/>
<comment type="caution">
    <text evidence="1">The sequence shown here is derived from an EMBL/GenBank/DDBJ whole genome shotgun (WGS) entry which is preliminary data.</text>
</comment>
<accession>A0ACB8YP09</accession>
<gene>
    <name evidence="1" type="ORF">L1987_80542</name>
</gene>
<sequence length="145" mass="16366">MIVLKDWFLTLQSKIKLLKRTTLYREAADDFGRKVAIRGRDNLFPAEWWSTYGGACPNLFYNKEQENPDPISHENINSVKAWVNEKEIYSNEIESSSAGFEDHEIFDGLKGSGDENGENNVQQIVAGGTRKSASAIEFNVVHAIK</sequence>
<name>A0ACB8YP09_9ASTR</name>
<evidence type="ECO:0000313" key="2">
    <source>
        <dbReference type="Proteomes" id="UP001056120"/>
    </source>
</evidence>
<reference evidence="1 2" key="2">
    <citation type="journal article" date="2022" name="Mol. Ecol. Resour.">
        <title>The genomes of chicory, endive, great burdock and yacon provide insights into Asteraceae paleo-polyploidization history and plant inulin production.</title>
        <authorList>
            <person name="Fan W."/>
            <person name="Wang S."/>
            <person name="Wang H."/>
            <person name="Wang A."/>
            <person name="Jiang F."/>
            <person name="Liu H."/>
            <person name="Zhao H."/>
            <person name="Xu D."/>
            <person name="Zhang Y."/>
        </authorList>
    </citation>
    <scope>NUCLEOTIDE SEQUENCE [LARGE SCALE GENOMIC DNA]</scope>
    <source>
        <strain evidence="2">cv. Yunnan</strain>
        <tissue evidence="1">Leaves</tissue>
    </source>
</reference>
<organism evidence="1 2">
    <name type="scientific">Smallanthus sonchifolius</name>
    <dbReference type="NCBI Taxonomy" id="185202"/>
    <lineage>
        <taxon>Eukaryota</taxon>
        <taxon>Viridiplantae</taxon>
        <taxon>Streptophyta</taxon>
        <taxon>Embryophyta</taxon>
        <taxon>Tracheophyta</taxon>
        <taxon>Spermatophyta</taxon>
        <taxon>Magnoliopsida</taxon>
        <taxon>eudicotyledons</taxon>
        <taxon>Gunneridae</taxon>
        <taxon>Pentapetalae</taxon>
        <taxon>asterids</taxon>
        <taxon>campanulids</taxon>
        <taxon>Asterales</taxon>
        <taxon>Asteraceae</taxon>
        <taxon>Asteroideae</taxon>
        <taxon>Heliantheae alliance</taxon>
        <taxon>Millerieae</taxon>
        <taxon>Smallanthus</taxon>
    </lineage>
</organism>
<dbReference type="Proteomes" id="UP001056120">
    <property type="component" value="Linkage Group LG27"/>
</dbReference>
<protein>
    <submittedName>
        <fullName evidence="1">Uncharacterized protein</fullName>
    </submittedName>
</protein>